<protein>
    <submittedName>
        <fullName evidence="1">Uncharacterized protein</fullName>
    </submittedName>
</protein>
<keyword evidence="2" id="KW-1185">Reference proteome</keyword>
<sequence>MGRGTLNVNPYGGCKIIHRLKVKSTDFSSIANSTARSHGIP</sequence>
<gene>
    <name evidence="1" type="ORF">NIES2135_15580</name>
</gene>
<dbReference type="AlphaFoldDB" id="A0A1Z4JDF5"/>
<dbReference type="Proteomes" id="UP000217895">
    <property type="component" value="Chromosome"/>
</dbReference>
<name>A0A1Z4JDF5_LEPBY</name>
<reference evidence="1 2" key="1">
    <citation type="submission" date="2017-06" db="EMBL/GenBank/DDBJ databases">
        <title>Genome sequencing of cyanobaciteial culture collection at National Institute for Environmental Studies (NIES).</title>
        <authorList>
            <person name="Hirose Y."/>
            <person name="Shimura Y."/>
            <person name="Fujisawa T."/>
            <person name="Nakamura Y."/>
            <person name="Kawachi M."/>
        </authorList>
    </citation>
    <scope>NUCLEOTIDE SEQUENCE [LARGE SCALE GENOMIC DNA]</scope>
    <source>
        <strain evidence="1 2">NIES-2135</strain>
    </source>
</reference>
<organism evidence="1 2">
    <name type="scientific">Leptolyngbya boryana NIES-2135</name>
    <dbReference type="NCBI Taxonomy" id="1973484"/>
    <lineage>
        <taxon>Bacteria</taxon>
        <taxon>Bacillati</taxon>
        <taxon>Cyanobacteriota</taxon>
        <taxon>Cyanophyceae</taxon>
        <taxon>Leptolyngbyales</taxon>
        <taxon>Leptolyngbyaceae</taxon>
        <taxon>Leptolyngbya group</taxon>
        <taxon>Leptolyngbya</taxon>
    </lineage>
</organism>
<dbReference type="EMBL" id="AP018203">
    <property type="protein sequence ID" value="BAY54740.1"/>
    <property type="molecule type" value="Genomic_DNA"/>
</dbReference>
<accession>A0A1Z4JDF5</accession>
<proteinExistence type="predicted"/>
<evidence type="ECO:0000313" key="1">
    <source>
        <dbReference type="EMBL" id="BAY54740.1"/>
    </source>
</evidence>
<evidence type="ECO:0000313" key="2">
    <source>
        <dbReference type="Proteomes" id="UP000217895"/>
    </source>
</evidence>